<dbReference type="Gene3D" id="3.40.1190.20">
    <property type="match status" value="1"/>
</dbReference>
<proteinExistence type="predicted"/>
<keyword evidence="5" id="KW-1185">Reference proteome</keyword>
<evidence type="ECO:0000313" key="4">
    <source>
        <dbReference type="EMBL" id="SIN71067.1"/>
    </source>
</evidence>
<reference evidence="4 5" key="1">
    <citation type="submission" date="2016-11" db="EMBL/GenBank/DDBJ databases">
        <authorList>
            <person name="Varghese N."/>
            <person name="Submissions S."/>
        </authorList>
    </citation>
    <scope>NUCLEOTIDE SEQUENCE [LARGE SCALE GENOMIC DNA]</scope>
    <source>
        <strain evidence="4 5">DSM 20664</strain>
    </source>
</reference>
<sequence length="333" mass="36303">MVKAKRCKVAIIGDVMIDHYIIGRASRLSPEAPVPVVEVVEEEYRPGGAANVAANVAALGHDALLITPKGADVYWSMLESLLGRFNVNMCTPLALDIPTIRKTRILARSQQIVRVDWDSYVDDRYCDISSKLLSVLPSLDADVLVLSDYAKGIVSETIAKTCIKWAIERGIPIIVDPKPQHKERYIGATAMTPNKAEAELLLGRKFDERFTPGDGARMLRETLAMEAVIVTLGDEGMVLASRDETIYFSARAREVYDVSGAGDTVVASVAVARGLGLPWRVACEFATLTAGLVVQKMGTAVVTPEEVEATPEWQRLKAYFAADVDLADKPKLT</sequence>
<feature type="domain" description="Carbohydrate kinase PfkB" evidence="3">
    <location>
        <begin position="8"/>
        <end position="304"/>
    </location>
</feature>
<evidence type="ECO:0000256" key="1">
    <source>
        <dbReference type="ARBA" id="ARBA00022679"/>
    </source>
</evidence>
<evidence type="ECO:0000259" key="3">
    <source>
        <dbReference type="Pfam" id="PF00294"/>
    </source>
</evidence>
<evidence type="ECO:0000313" key="5">
    <source>
        <dbReference type="Proteomes" id="UP000185093"/>
    </source>
</evidence>
<dbReference type="PANTHER" id="PTHR46969:SF1">
    <property type="entry name" value="BIFUNCTIONAL PROTEIN HLDE"/>
    <property type="match status" value="1"/>
</dbReference>
<dbReference type="InterPro" id="IPR029056">
    <property type="entry name" value="Ribokinase-like"/>
</dbReference>
<dbReference type="PROSITE" id="PS00583">
    <property type="entry name" value="PFKB_KINASES_1"/>
    <property type="match status" value="1"/>
</dbReference>
<comment type="caution">
    <text evidence="4">The sequence shown here is derived from an EMBL/GenBank/DDBJ whole genome shotgun (WGS) entry which is preliminary data.</text>
</comment>
<gene>
    <name evidence="4" type="ORF">SAMN05444368_1390</name>
</gene>
<dbReference type="Proteomes" id="UP000185093">
    <property type="component" value="Unassembled WGS sequence"/>
</dbReference>
<protein>
    <submittedName>
        <fullName evidence="4">D-alpha,beta-D-heptose 7-phosphate 1-kinase</fullName>
    </submittedName>
</protein>
<dbReference type="InterPro" id="IPR011611">
    <property type="entry name" value="PfkB_dom"/>
</dbReference>
<dbReference type="SUPFAM" id="SSF53613">
    <property type="entry name" value="Ribokinase-like"/>
    <property type="match status" value="1"/>
</dbReference>
<evidence type="ECO:0000256" key="2">
    <source>
        <dbReference type="ARBA" id="ARBA00022777"/>
    </source>
</evidence>
<accession>A0ABY1JE13</accession>
<keyword evidence="1" id="KW-0808">Transferase</keyword>
<dbReference type="InterPro" id="IPR002173">
    <property type="entry name" value="Carboh/pur_kinase_PfkB_CS"/>
</dbReference>
<dbReference type="Pfam" id="PF00294">
    <property type="entry name" value="PfkB"/>
    <property type="match status" value="1"/>
</dbReference>
<dbReference type="EMBL" id="FSQZ01000001">
    <property type="protein sequence ID" value="SIN71067.1"/>
    <property type="molecule type" value="Genomic_DNA"/>
</dbReference>
<dbReference type="PANTHER" id="PTHR46969">
    <property type="entry name" value="BIFUNCTIONAL PROTEIN HLDE"/>
    <property type="match status" value="1"/>
</dbReference>
<organism evidence="4 5">
    <name type="scientific">Acetomicrobium flavidum</name>
    <dbReference type="NCBI Taxonomy" id="49896"/>
    <lineage>
        <taxon>Bacteria</taxon>
        <taxon>Thermotogati</taxon>
        <taxon>Synergistota</taxon>
        <taxon>Synergistia</taxon>
        <taxon>Synergistales</taxon>
        <taxon>Acetomicrobiaceae</taxon>
        <taxon>Acetomicrobium</taxon>
    </lineage>
</organism>
<keyword evidence="2" id="KW-0418">Kinase</keyword>
<name>A0ABY1JE13_9BACT</name>
<dbReference type="RefSeq" id="WP_074199732.1">
    <property type="nucleotide sequence ID" value="NZ_FSQZ01000001.1"/>
</dbReference>